<reference evidence="3" key="1">
    <citation type="submission" date="2017-10" db="EMBL/GenBank/DDBJ databases">
        <authorList>
            <person name="Toshchakov S.V."/>
            <person name="Goeva M.A."/>
        </authorList>
    </citation>
    <scope>NUCLEOTIDE SEQUENCE [LARGE SCALE GENOMIC DNA]</scope>
    <source>
        <strain evidence="3">JR1/69-1-13</strain>
    </source>
</reference>
<dbReference type="AlphaFoldDB" id="A0A2U1V8X4"/>
<dbReference type="Proteomes" id="UP000245048">
    <property type="component" value="Unassembled WGS sequence"/>
</dbReference>
<dbReference type="EMBL" id="PDOA01000001">
    <property type="protein sequence ID" value="PWC30353.1"/>
    <property type="molecule type" value="Genomic_DNA"/>
</dbReference>
<accession>A0A2U1V8X4</accession>
<name>A0A2U1V8X4_9PROT</name>
<dbReference type="PROSITE" id="PS51257">
    <property type="entry name" value="PROKAR_LIPOPROTEIN"/>
    <property type="match status" value="1"/>
</dbReference>
<proteinExistence type="predicted"/>
<feature type="signal peptide" evidence="1">
    <location>
        <begin position="1"/>
        <end position="21"/>
    </location>
</feature>
<dbReference type="RefSeq" id="WP_109514926.1">
    <property type="nucleotide sequence ID" value="NZ_JBHSCH010000073.1"/>
</dbReference>
<sequence>MLKTLAATALITLSLVPAAFAACSPDDAMLKASAIAEALAPKAQSKAEAAAAIMTEMNAAVGDGNVTAATCTKLDALLDRAKKL</sequence>
<comment type="caution">
    <text evidence="2">The sequence shown here is derived from an EMBL/GenBank/DDBJ whole genome shotgun (WGS) entry which is preliminary data.</text>
</comment>
<evidence type="ECO:0000313" key="3">
    <source>
        <dbReference type="Proteomes" id="UP000245048"/>
    </source>
</evidence>
<evidence type="ECO:0000256" key="1">
    <source>
        <dbReference type="SAM" id="SignalP"/>
    </source>
</evidence>
<feature type="chain" id="PRO_5015669617" evidence="1">
    <location>
        <begin position="22"/>
        <end position="84"/>
    </location>
</feature>
<protein>
    <submittedName>
        <fullName evidence="2">Uncharacterized protein</fullName>
    </submittedName>
</protein>
<gene>
    <name evidence="2" type="ORF">CR165_00065</name>
</gene>
<keyword evidence="3" id="KW-1185">Reference proteome</keyword>
<evidence type="ECO:0000313" key="2">
    <source>
        <dbReference type="EMBL" id="PWC30353.1"/>
    </source>
</evidence>
<keyword evidence="1" id="KW-0732">Signal</keyword>
<organism evidence="2 3">
    <name type="scientific">Teichococcus aestuarii</name>
    <dbReference type="NCBI Taxonomy" id="568898"/>
    <lineage>
        <taxon>Bacteria</taxon>
        <taxon>Pseudomonadati</taxon>
        <taxon>Pseudomonadota</taxon>
        <taxon>Alphaproteobacteria</taxon>
        <taxon>Acetobacterales</taxon>
        <taxon>Roseomonadaceae</taxon>
        <taxon>Roseomonas</taxon>
    </lineage>
</organism>